<evidence type="ECO:0000256" key="1">
    <source>
        <dbReference type="SAM" id="Phobius"/>
    </source>
</evidence>
<name>A0A7J3JRL4_9CREN</name>
<dbReference type="InterPro" id="IPR010387">
    <property type="entry name" value="QueT"/>
</dbReference>
<feature type="transmembrane region" description="Helical" evidence="1">
    <location>
        <begin position="66"/>
        <end position="87"/>
    </location>
</feature>
<feature type="transmembrane region" description="Helical" evidence="1">
    <location>
        <begin position="129"/>
        <end position="154"/>
    </location>
</feature>
<feature type="transmembrane region" description="Helical" evidence="1">
    <location>
        <begin position="99"/>
        <end position="123"/>
    </location>
</feature>
<reference evidence="3" key="1">
    <citation type="journal article" date="2020" name="mSystems">
        <title>Genome- and Community-Level Interaction Insights into Carbon Utilization and Element Cycling Functions of Hydrothermarchaeota in Hydrothermal Sediment.</title>
        <authorList>
            <person name="Zhou Z."/>
            <person name="Liu Y."/>
            <person name="Xu W."/>
            <person name="Pan J."/>
            <person name="Luo Z.H."/>
            <person name="Li M."/>
        </authorList>
    </citation>
    <scope>NUCLEOTIDE SEQUENCE [LARGE SCALE GENOMIC DNA]</scope>
    <source>
        <strain evidence="2">SpSt-618</strain>
        <strain evidence="3">SpSt-657</strain>
    </source>
</reference>
<dbReference type="EMBL" id="DTBZ01000133">
    <property type="protein sequence ID" value="HGQ18726.1"/>
    <property type="molecule type" value="Genomic_DNA"/>
</dbReference>
<organism evidence="3">
    <name type="scientific">Ignisphaera aggregans</name>
    <dbReference type="NCBI Taxonomy" id="334771"/>
    <lineage>
        <taxon>Archaea</taxon>
        <taxon>Thermoproteota</taxon>
        <taxon>Thermoprotei</taxon>
        <taxon>Desulfurococcales</taxon>
        <taxon>Desulfurococcaceae</taxon>
        <taxon>Ignisphaera</taxon>
    </lineage>
</organism>
<keyword evidence="1" id="KW-0472">Membrane</keyword>
<keyword evidence="1" id="KW-0812">Transmembrane</keyword>
<gene>
    <name evidence="2" type="ORF">ENT87_05625</name>
    <name evidence="3" type="ORF">ENU30_07135</name>
</gene>
<keyword evidence="1" id="KW-1133">Transmembrane helix</keyword>
<feature type="transmembrane region" description="Helical" evidence="1">
    <location>
        <begin position="6"/>
        <end position="28"/>
    </location>
</feature>
<dbReference type="PANTHER" id="PTHR40044">
    <property type="entry name" value="INTEGRAL MEMBRANE PROTEIN-RELATED"/>
    <property type="match status" value="1"/>
</dbReference>
<dbReference type="Pfam" id="PF06177">
    <property type="entry name" value="QueT"/>
    <property type="match status" value="1"/>
</dbReference>
<evidence type="ECO:0000313" key="2">
    <source>
        <dbReference type="EMBL" id="HGN37007.1"/>
    </source>
</evidence>
<accession>A0A7J3JRL4</accession>
<evidence type="ECO:0000313" key="3">
    <source>
        <dbReference type="EMBL" id="HGQ18726.1"/>
    </source>
</evidence>
<comment type="caution">
    <text evidence="3">The sequence shown here is derived from an EMBL/GenBank/DDBJ whole genome shotgun (WGS) entry which is preliminary data.</text>
</comment>
<feature type="transmembrane region" description="Helical" evidence="1">
    <location>
        <begin position="40"/>
        <end position="60"/>
    </location>
</feature>
<sequence>MKIVVVRGIVIAAMYIALVLLLHPLSYGPIQVRIADMLSPLPYIMGIEGVLGLTIGTLIANIFSPFGVWDIVIGTACTFTYSILNYIIGRVLGYRRWALPLIAVMDSAIVGLYIGIILLGYIFEVGQPHLLFIFVTVGNLAATLPGALIVIPAIRRIVYKEKPQL</sequence>
<protein>
    <submittedName>
        <fullName evidence="3">QueT transporter family protein</fullName>
    </submittedName>
</protein>
<dbReference type="PANTHER" id="PTHR40044:SF1">
    <property type="entry name" value="INTEGRAL MEMBRANE PROTEIN"/>
    <property type="match status" value="1"/>
</dbReference>
<dbReference type="EMBL" id="DTAI01000163">
    <property type="protein sequence ID" value="HGN37007.1"/>
    <property type="molecule type" value="Genomic_DNA"/>
</dbReference>
<dbReference type="AlphaFoldDB" id="A0A7J3JRL4"/>
<proteinExistence type="predicted"/>